<sequence>MVSHETAVVEAQSTAEYCYYPKYQCAVCFAPTTTRCSKCKSVRYCSGKCQIMHWRQGHKDECRPPTDFAVMKESGMHSNDSEVESVFKTSSDTSSVVEEEDADGNLKPHADTKRTRNGFALFSSSSLAGVSPSTASHESFVDVSPSRTLLSGPNDKPGRELPSDLATAIPRSKTATKKMEEAISPSSESSLTYSVNNLSKLNKKKSPHNDEEVELRMQFAKDNNLMSDDVHSAKVVCKKSTGVVSSEMLVTDASKKINLTPQSSSRSKTVTKDREVDLQHYESKQVRTSSCSASVDHSSSAAGGHSLPSSNSGLPAKCNDSPTLPQTTSNGLKTSMRKVVQQLKASKQSKSHLFGFGNEVNGKHNYKIIFPYELFMELYSYDAVELCPFGLNNCGNSCYANAVLQCLAFTRPLTSYLVRGLHSRACRKKEWCFICEFECLILKAKEGESPLSPIRILSKIQKIGSHLGPGKEEDAHEFLRYAVDAMQSVCLKEAKAAGPLAEETTLVGLTFGGYLHSKIKCLKCLVKSERYERMMDLTVEIDGDIGSLEEALAQFTATEILDGENKYHCSRCKSYVKARKKLTVLEAPNILTIVLKRFQSGNFGKLNKSVQFPEVLDLAPYMSGTSDKAAVYNLYAVVVHLDVMNAAFSGHYVCYVKSLRGEWFRIDDSTVIPVELERVLREGAYMLLYARHTPKAPTLVRSNLESHGARVKKRNLEAVPSSHNTSKTRSDSNFSKLDSSIPQRKHKYPSDISNRKHLFDSEDWRFPSVQRIPPADSSSESSSIFSGSDASSCSTTSTKDSSRSEDFSDYLFGEMGPEWYSRYGISSDSGAEINGHAHARSMTRDGNSTFLYTDSSRHRRSSSSRASDFEQGGWSNLFDVRSSVAITIPVYRCCHKLNHRLSASLSSLSTARKPMVITASGSSAAANAGAFTTVKETVTFEKEIKKSKFIAIAGPISNEQSALSFLNQVKDPRATHNCWAYKVSKPTPCGLGVSIVPMTTANLLERLGSPFILPLNLQV</sequence>
<dbReference type="PROSITE" id="PS01360">
    <property type="entry name" value="ZF_MYND_1"/>
    <property type="match status" value="1"/>
</dbReference>
<dbReference type="PROSITE" id="PS00972">
    <property type="entry name" value="USP_1"/>
    <property type="match status" value="1"/>
</dbReference>
<dbReference type="Proteomes" id="UP000187203">
    <property type="component" value="Unassembled WGS sequence"/>
</dbReference>
<name>A0A1R3HRK6_9ROSI</name>
<dbReference type="InterPro" id="IPR002893">
    <property type="entry name" value="Znf_MYND"/>
</dbReference>
<keyword evidence="10" id="KW-0862">Zinc</keyword>
<dbReference type="InterPro" id="IPR018200">
    <property type="entry name" value="USP_CS"/>
</dbReference>
<evidence type="ECO:0000256" key="7">
    <source>
        <dbReference type="ARBA" id="ARBA00022786"/>
    </source>
</evidence>
<dbReference type="FunFam" id="6.10.140.2220:FF:000006">
    <property type="entry name" value="Ubiquitin carboxyl-terminal hydrolase 15"/>
    <property type="match status" value="1"/>
</dbReference>
<accession>A0A1R3HRK6</accession>
<dbReference type="InterPro" id="IPR050164">
    <property type="entry name" value="Peptidase_C19"/>
</dbReference>
<dbReference type="GO" id="GO:0006508">
    <property type="term" value="P:proteolysis"/>
    <property type="evidence" value="ECO:0007669"/>
    <property type="project" value="UniProtKB-KW"/>
</dbReference>
<proteinExistence type="inferred from homology"/>
<feature type="compositionally biased region" description="Polar residues" evidence="12">
    <location>
        <begin position="320"/>
        <end position="332"/>
    </location>
</feature>
<feature type="domain" description="MYND-type" evidence="14">
    <location>
        <begin position="25"/>
        <end position="62"/>
    </location>
</feature>
<evidence type="ECO:0000256" key="5">
    <source>
        <dbReference type="ARBA" id="ARBA00022723"/>
    </source>
</evidence>
<evidence type="ECO:0000256" key="11">
    <source>
        <dbReference type="PROSITE-ProRule" id="PRU00134"/>
    </source>
</evidence>
<feature type="region of interest" description="Disordered" evidence="12">
    <location>
        <begin position="281"/>
        <end position="332"/>
    </location>
</feature>
<dbReference type="STRING" id="93759.A0A1R3HRK6"/>
<evidence type="ECO:0000259" key="13">
    <source>
        <dbReference type="PROSITE" id="PS50235"/>
    </source>
</evidence>
<dbReference type="PROSITE" id="PS50865">
    <property type="entry name" value="ZF_MYND_2"/>
    <property type="match status" value="1"/>
</dbReference>
<feature type="compositionally biased region" description="Low complexity" evidence="12">
    <location>
        <begin position="289"/>
        <end position="310"/>
    </location>
</feature>
<dbReference type="InterPro" id="IPR038765">
    <property type="entry name" value="Papain-like_cys_pep_sf"/>
</dbReference>
<protein>
    <recommendedName>
        <fullName evidence="3">ubiquitinyl hydrolase 1</fullName>
        <ecNumber evidence="3">3.4.19.12</ecNumber>
    </recommendedName>
</protein>
<dbReference type="Gene3D" id="3.30.230.30">
    <property type="entry name" value="Impact, N-terminal domain"/>
    <property type="match status" value="1"/>
</dbReference>
<dbReference type="GO" id="GO:0005829">
    <property type="term" value="C:cytosol"/>
    <property type="evidence" value="ECO:0007669"/>
    <property type="project" value="TreeGrafter"/>
</dbReference>
<feature type="compositionally biased region" description="Polar residues" evidence="12">
    <location>
        <begin position="721"/>
        <end position="742"/>
    </location>
</feature>
<keyword evidence="7" id="KW-0833">Ubl conjugation pathway</keyword>
<dbReference type="OrthoDB" id="420187at2759"/>
<evidence type="ECO:0000256" key="6">
    <source>
        <dbReference type="ARBA" id="ARBA00022771"/>
    </source>
</evidence>
<organism evidence="15 16">
    <name type="scientific">Corchorus olitorius</name>
    <dbReference type="NCBI Taxonomy" id="93759"/>
    <lineage>
        <taxon>Eukaryota</taxon>
        <taxon>Viridiplantae</taxon>
        <taxon>Streptophyta</taxon>
        <taxon>Embryophyta</taxon>
        <taxon>Tracheophyta</taxon>
        <taxon>Spermatophyta</taxon>
        <taxon>Magnoliopsida</taxon>
        <taxon>eudicotyledons</taxon>
        <taxon>Gunneridae</taxon>
        <taxon>Pentapetalae</taxon>
        <taxon>rosids</taxon>
        <taxon>malvids</taxon>
        <taxon>Malvales</taxon>
        <taxon>Malvaceae</taxon>
        <taxon>Grewioideae</taxon>
        <taxon>Apeibeae</taxon>
        <taxon>Corchorus</taxon>
    </lineage>
</organism>
<gene>
    <name evidence="15" type="ORF">COLO4_27345</name>
</gene>
<dbReference type="PANTHER" id="PTHR24006">
    <property type="entry name" value="UBIQUITIN CARBOXYL-TERMINAL HYDROLASE"/>
    <property type="match status" value="1"/>
</dbReference>
<feature type="domain" description="USP" evidence="13">
    <location>
        <begin position="389"/>
        <end position="692"/>
    </location>
</feature>
<dbReference type="InterPro" id="IPR028889">
    <property type="entry name" value="USP"/>
</dbReference>
<keyword evidence="8 15" id="KW-0378">Hydrolase</keyword>
<dbReference type="SUPFAM" id="SSF54001">
    <property type="entry name" value="Cysteine proteinases"/>
    <property type="match status" value="1"/>
</dbReference>
<evidence type="ECO:0000256" key="3">
    <source>
        <dbReference type="ARBA" id="ARBA00012759"/>
    </source>
</evidence>
<comment type="caution">
    <text evidence="15">The sequence shown here is derived from an EMBL/GenBank/DDBJ whole genome shotgun (WGS) entry which is preliminary data.</text>
</comment>
<feature type="region of interest" description="Disordered" evidence="12">
    <location>
        <begin position="848"/>
        <end position="870"/>
    </location>
</feature>
<dbReference type="PANTHER" id="PTHR24006:SF690">
    <property type="entry name" value="UBIQUITIN CARBOXYL-TERMINAL HYDROLASE 17"/>
    <property type="match status" value="1"/>
</dbReference>
<evidence type="ECO:0000256" key="10">
    <source>
        <dbReference type="ARBA" id="ARBA00022833"/>
    </source>
</evidence>
<dbReference type="InterPro" id="IPR036956">
    <property type="entry name" value="Impact_N_sf"/>
</dbReference>
<dbReference type="CDD" id="cd02661">
    <property type="entry name" value="Peptidase_C19E"/>
    <property type="match status" value="1"/>
</dbReference>
<dbReference type="InterPro" id="IPR020568">
    <property type="entry name" value="Ribosomal_Su5_D2-typ_SF"/>
</dbReference>
<evidence type="ECO:0000256" key="9">
    <source>
        <dbReference type="ARBA" id="ARBA00022807"/>
    </source>
</evidence>
<dbReference type="GO" id="GO:0016579">
    <property type="term" value="P:protein deubiquitination"/>
    <property type="evidence" value="ECO:0007669"/>
    <property type="project" value="InterPro"/>
</dbReference>
<keyword evidence="6 11" id="KW-0863">Zinc-finger</keyword>
<dbReference type="InterPro" id="IPR001394">
    <property type="entry name" value="Peptidase_C19_UCH"/>
</dbReference>
<keyword evidence="4" id="KW-0645">Protease</keyword>
<dbReference type="PROSITE" id="PS50235">
    <property type="entry name" value="USP_3"/>
    <property type="match status" value="1"/>
</dbReference>
<dbReference type="Pfam" id="PF00443">
    <property type="entry name" value="UCH"/>
    <property type="match status" value="1"/>
</dbReference>
<dbReference type="Pfam" id="PF01205">
    <property type="entry name" value="Impact_N"/>
    <property type="match status" value="1"/>
</dbReference>
<dbReference type="Pfam" id="PF01753">
    <property type="entry name" value="zf-MYND"/>
    <property type="match status" value="1"/>
</dbReference>
<feature type="region of interest" description="Disordered" evidence="12">
    <location>
        <begin position="769"/>
        <end position="807"/>
    </location>
</feature>
<evidence type="ECO:0000256" key="8">
    <source>
        <dbReference type="ARBA" id="ARBA00022801"/>
    </source>
</evidence>
<dbReference type="GO" id="GO:0005634">
    <property type="term" value="C:nucleus"/>
    <property type="evidence" value="ECO:0007669"/>
    <property type="project" value="TreeGrafter"/>
</dbReference>
<feature type="region of interest" description="Disordered" evidence="12">
    <location>
        <begin position="75"/>
        <end position="112"/>
    </location>
</feature>
<evidence type="ECO:0000256" key="12">
    <source>
        <dbReference type="SAM" id="MobiDB-lite"/>
    </source>
</evidence>
<dbReference type="AlphaFoldDB" id="A0A1R3HRK6"/>
<feature type="region of interest" description="Disordered" evidence="12">
    <location>
        <begin position="700"/>
        <end position="752"/>
    </location>
</feature>
<dbReference type="FunFam" id="3.90.70.10:FF:000026">
    <property type="entry name" value="Ubiquitin carboxyl-terminal hydrolase 15"/>
    <property type="match status" value="1"/>
</dbReference>
<feature type="compositionally biased region" description="Low complexity" evidence="12">
    <location>
        <begin position="777"/>
        <end position="799"/>
    </location>
</feature>
<dbReference type="InterPro" id="IPR001498">
    <property type="entry name" value="Impact_N"/>
</dbReference>
<dbReference type="Gene3D" id="6.10.140.2220">
    <property type="match status" value="1"/>
</dbReference>
<dbReference type="EC" id="3.4.19.12" evidence="3"/>
<keyword evidence="9" id="KW-0788">Thiol protease</keyword>
<comment type="similarity">
    <text evidence="2">Belongs to the peptidase C19 family.</text>
</comment>
<dbReference type="EMBL" id="AWUE01019531">
    <property type="protein sequence ID" value="OMO73003.1"/>
    <property type="molecule type" value="Genomic_DNA"/>
</dbReference>
<dbReference type="Gene3D" id="3.90.70.10">
    <property type="entry name" value="Cysteine proteinases"/>
    <property type="match status" value="1"/>
</dbReference>
<dbReference type="SUPFAM" id="SSF54211">
    <property type="entry name" value="Ribosomal protein S5 domain 2-like"/>
    <property type="match status" value="1"/>
</dbReference>
<keyword evidence="5" id="KW-0479">Metal-binding</keyword>
<evidence type="ECO:0000256" key="1">
    <source>
        <dbReference type="ARBA" id="ARBA00000707"/>
    </source>
</evidence>
<evidence type="ECO:0000256" key="4">
    <source>
        <dbReference type="ARBA" id="ARBA00022670"/>
    </source>
</evidence>
<comment type="catalytic activity">
    <reaction evidence="1">
        <text>Thiol-dependent hydrolysis of ester, thioester, amide, peptide and isopeptide bonds formed by the C-terminal Gly of ubiquitin (a 76-residue protein attached to proteins as an intracellular targeting signal).</text>
        <dbReference type="EC" id="3.4.19.12"/>
    </reaction>
</comment>
<dbReference type="GO" id="GO:0004843">
    <property type="term" value="F:cysteine-type deubiquitinase activity"/>
    <property type="evidence" value="ECO:0007669"/>
    <property type="project" value="UniProtKB-EC"/>
</dbReference>
<feature type="region of interest" description="Disordered" evidence="12">
    <location>
        <begin position="130"/>
        <end position="167"/>
    </location>
</feature>
<reference evidence="16" key="1">
    <citation type="submission" date="2013-09" db="EMBL/GenBank/DDBJ databases">
        <title>Corchorus olitorius genome sequencing.</title>
        <authorList>
            <person name="Alam M."/>
            <person name="Haque M.S."/>
            <person name="Islam M.S."/>
            <person name="Emdad E.M."/>
            <person name="Islam M.M."/>
            <person name="Ahmed B."/>
            <person name="Halim A."/>
            <person name="Hossen Q.M.M."/>
            <person name="Hossain M.Z."/>
            <person name="Ahmed R."/>
            <person name="Khan M.M."/>
            <person name="Islam R."/>
            <person name="Rashid M.M."/>
            <person name="Khan S.A."/>
            <person name="Rahman M.S."/>
            <person name="Alam M."/>
            <person name="Yahiya A.S."/>
            <person name="Khan M.S."/>
            <person name="Azam M.S."/>
            <person name="Haque T."/>
            <person name="Lashkar M.Z.H."/>
            <person name="Akhand A.I."/>
            <person name="Morshed G."/>
            <person name="Roy S."/>
            <person name="Uddin K.S."/>
            <person name="Rabeya T."/>
            <person name="Hossain A.S."/>
            <person name="Chowdhury A."/>
            <person name="Snigdha A.R."/>
            <person name="Mortoza M.S."/>
            <person name="Matin S.A."/>
            <person name="Hoque S.M.E."/>
            <person name="Islam M.K."/>
            <person name="Roy D.K."/>
            <person name="Haider R."/>
            <person name="Moosa M.M."/>
            <person name="Elias S.M."/>
            <person name="Hasan A.M."/>
            <person name="Jahan S."/>
            <person name="Shafiuddin M."/>
            <person name="Mahmood N."/>
            <person name="Shommy N.S."/>
        </authorList>
    </citation>
    <scope>NUCLEOTIDE SEQUENCE [LARGE SCALE GENOMIC DNA]</scope>
    <source>
        <strain evidence="16">cv. O-4</strain>
    </source>
</reference>
<dbReference type="SUPFAM" id="SSF144232">
    <property type="entry name" value="HIT/MYND zinc finger-like"/>
    <property type="match status" value="1"/>
</dbReference>
<dbReference type="GO" id="GO:0008270">
    <property type="term" value="F:zinc ion binding"/>
    <property type="evidence" value="ECO:0007669"/>
    <property type="project" value="UniProtKB-KW"/>
</dbReference>
<evidence type="ECO:0000256" key="2">
    <source>
        <dbReference type="ARBA" id="ARBA00009085"/>
    </source>
</evidence>
<evidence type="ECO:0000259" key="14">
    <source>
        <dbReference type="PROSITE" id="PS50865"/>
    </source>
</evidence>
<keyword evidence="16" id="KW-1185">Reference proteome</keyword>
<evidence type="ECO:0000313" key="15">
    <source>
        <dbReference type="EMBL" id="OMO73003.1"/>
    </source>
</evidence>
<evidence type="ECO:0000313" key="16">
    <source>
        <dbReference type="Proteomes" id="UP000187203"/>
    </source>
</evidence>